<dbReference type="Proteomes" id="UP000095347">
    <property type="component" value="Unassembled WGS sequence"/>
</dbReference>
<keyword evidence="5 7" id="KW-0283">Flagellar rotation</keyword>
<dbReference type="RefSeq" id="WP_069958479.1">
    <property type="nucleotide sequence ID" value="NZ_MCGG01000036.1"/>
</dbReference>
<reference evidence="10" key="1">
    <citation type="submission" date="2016-07" db="EMBL/GenBank/DDBJ databases">
        <authorList>
            <person name="Florea S."/>
            <person name="Webb J.S."/>
            <person name="Jaromczyk J."/>
            <person name="Schardl C.L."/>
        </authorList>
    </citation>
    <scope>NUCLEOTIDE SEQUENCE [LARGE SCALE GENOMIC DNA]</scope>
    <source>
        <strain evidence="10">MV-1</strain>
    </source>
</reference>
<accession>A0A1E5Q6D6</accession>
<evidence type="ECO:0000259" key="8">
    <source>
        <dbReference type="Pfam" id="PF01052"/>
    </source>
</evidence>
<keyword evidence="4 7" id="KW-0145">Chemotaxis</keyword>
<dbReference type="GO" id="GO:0009425">
    <property type="term" value="C:bacterial-type flagellum basal body"/>
    <property type="evidence" value="ECO:0007669"/>
    <property type="project" value="UniProtKB-SubCell"/>
</dbReference>
<dbReference type="GO" id="GO:0071973">
    <property type="term" value="P:bacterial-type flagellum-dependent cell motility"/>
    <property type="evidence" value="ECO:0007669"/>
    <property type="project" value="UniProtKB-UniRule"/>
</dbReference>
<evidence type="ECO:0000256" key="7">
    <source>
        <dbReference type="RuleBase" id="RU362074"/>
    </source>
</evidence>
<name>A0A1E5Q6D6_9PROT</name>
<dbReference type="Gene3D" id="2.30.330.10">
    <property type="entry name" value="SpoA-like"/>
    <property type="match status" value="1"/>
</dbReference>
<dbReference type="AlphaFoldDB" id="A0A1E5Q6D6"/>
<keyword evidence="10" id="KW-1185">Reference proteome</keyword>
<keyword evidence="9" id="KW-0969">Cilium</keyword>
<evidence type="ECO:0000256" key="4">
    <source>
        <dbReference type="ARBA" id="ARBA00022500"/>
    </source>
</evidence>
<keyword evidence="3 7" id="KW-1003">Cell membrane</keyword>
<keyword evidence="9" id="KW-0966">Cell projection</keyword>
<dbReference type="InterPro" id="IPR001172">
    <property type="entry name" value="FliN_T3SS_HrcQb"/>
</dbReference>
<keyword evidence="9" id="KW-0282">Flagellum</keyword>
<proteinExistence type="inferred from homology"/>
<evidence type="ECO:0000313" key="10">
    <source>
        <dbReference type="Proteomes" id="UP000095347"/>
    </source>
</evidence>
<evidence type="ECO:0000256" key="3">
    <source>
        <dbReference type="ARBA" id="ARBA00022475"/>
    </source>
</evidence>
<evidence type="ECO:0000313" key="9">
    <source>
        <dbReference type="EMBL" id="OEJ66274.1"/>
    </source>
</evidence>
<protein>
    <recommendedName>
        <fullName evidence="2 7">Flagellar motor switch protein FliN</fullName>
    </recommendedName>
</protein>
<dbReference type="InterPro" id="IPR036429">
    <property type="entry name" value="SpoA-like_sf"/>
</dbReference>
<dbReference type="PANTHER" id="PTHR43484">
    <property type="match status" value="1"/>
</dbReference>
<dbReference type="InterPro" id="IPR001543">
    <property type="entry name" value="FliN-like_C"/>
</dbReference>
<dbReference type="GO" id="GO:0003774">
    <property type="term" value="F:cytoskeletal motor activity"/>
    <property type="evidence" value="ECO:0007669"/>
    <property type="project" value="UniProtKB-UniRule"/>
</dbReference>
<dbReference type="EMBL" id="MCGG01000036">
    <property type="protein sequence ID" value="OEJ66274.1"/>
    <property type="molecule type" value="Genomic_DNA"/>
</dbReference>
<keyword evidence="7" id="KW-0975">Bacterial flagellum</keyword>
<dbReference type="GO" id="GO:0006935">
    <property type="term" value="P:chemotaxis"/>
    <property type="evidence" value="ECO:0007669"/>
    <property type="project" value="UniProtKB-KW"/>
</dbReference>
<comment type="caution">
    <text evidence="9">The sequence shown here is derived from an EMBL/GenBank/DDBJ whole genome shotgun (WGS) entry which is preliminary data.</text>
</comment>
<dbReference type="InterPro" id="IPR012826">
    <property type="entry name" value="FliN"/>
</dbReference>
<evidence type="ECO:0000256" key="5">
    <source>
        <dbReference type="ARBA" id="ARBA00022779"/>
    </source>
</evidence>
<comment type="similarity">
    <text evidence="1 7">Belongs to the FliN/MopA/SpaO family.</text>
</comment>
<evidence type="ECO:0000256" key="2">
    <source>
        <dbReference type="ARBA" id="ARBA00021897"/>
    </source>
</evidence>
<keyword evidence="6 7" id="KW-0472">Membrane</keyword>
<dbReference type="PANTHER" id="PTHR43484:SF1">
    <property type="entry name" value="FLAGELLAR MOTOR SWITCH PROTEIN FLIN"/>
    <property type="match status" value="1"/>
</dbReference>
<organism evidence="9 10">
    <name type="scientific">Magnetovibrio blakemorei</name>
    <dbReference type="NCBI Taxonomy" id="28181"/>
    <lineage>
        <taxon>Bacteria</taxon>
        <taxon>Pseudomonadati</taxon>
        <taxon>Pseudomonadota</taxon>
        <taxon>Alphaproteobacteria</taxon>
        <taxon>Rhodospirillales</taxon>
        <taxon>Magnetovibrionaceae</taxon>
        <taxon>Magnetovibrio</taxon>
    </lineage>
</organism>
<evidence type="ECO:0000256" key="1">
    <source>
        <dbReference type="ARBA" id="ARBA00009226"/>
    </source>
</evidence>
<dbReference type="InterPro" id="IPR051469">
    <property type="entry name" value="FliN/MopA/SpaO"/>
</dbReference>
<dbReference type="GO" id="GO:0005886">
    <property type="term" value="C:plasma membrane"/>
    <property type="evidence" value="ECO:0007669"/>
    <property type="project" value="UniProtKB-SubCell"/>
</dbReference>
<comment type="subcellular location">
    <subcellularLocation>
        <location evidence="7">Cell membrane</location>
        <topology evidence="7">Peripheral membrane protein</topology>
        <orientation evidence="7">Cytoplasmic side</orientation>
    </subcellularLocation>
    <subcellularLocation>
        <location evidence="7">Bacterial flagellum basal body</location>
    </subcellularLocation>
</comment>
<gene>
    <name evidence="9" type="ORF">BEN30_12875</name>
</gene>
<evidence type="ECO:0000256" key="6">
    <source>
        <dbReference type="ARBA" id="ARBA00023136"/>
    </source>
</evidence>
<dbReference type="STRING" id="28181.BEN30_12875"/>
<dbReference type="OrthoDB" id="9790303at2"/>
<dbReference type="PRINTS" id="PR00956">
    <property type="entry name" value="FLGMOTORFLIN"/>
</dbReference>
<feature type="domain" description="Flagellar motor switch protein FliN-like C-terminal" evidence="8">
    <location>
        <begin position="13"/>
        <end position="82"/>
    </location>
</feature>
<comment type="function">
    <text evidence="7">FliN is one of three proteins (FliG, FliN, FliM) that form the rotor-mounted switch complex (C ring), located at the base of the basal body. This complex interacts with the CheY and CheZ chemotaxis proteins, in addition to contacting components of the motor that determine the direction of flagellar rotation.</text>
</comment>
<dbReference type="Pfam" id="PF01052">
    <property type="entry name" value="FliMN_C"/>
    <property type="match status" value="1"/>
</dbReference>
<dbReference type="NCBIfam" id="TIGR02480">
    <property type="entry name" value="fliN"/>
    <property type="match status" value="1"/>
</dbReference>
<sequence length="89" mass="9573">MANGINEEDEHKALLDVPLEVTAVLGTATMKVSQLLKMGRGAVVQLDRSVGEDIEVKANGNLIARGEVVVVEDHLAVTMTKIYKANMGR</sequence>
<dbReference type="SUPFAM" id="SSF101801">
    <property type="entry name" value="Surface presentation of antigens (SPOA)"/>
    <property type="match status" value="1"/>
</dbReference>